<evidence type="ECO:0000313" key="2">
    <source>
        <dbReference type="EMBL" id="KAG7559810.1"/>
    </source>
</evidence>
<protein>
    <recommendedName>
        <fullName evidence="4">Transmembrane protein</fullName>
    </recommendedName>
</protein>
<feature type="transmembrane region" description="Helical" evidence="1">
    <location>
        <begin position="46"/>
        <end position="70"/>
    </location>
</feature>
<keyword evidence="1" id="KW-1133">Transmembrane helix</keyword>
<keyword evidence="3" id="KW-1185">Reference proteome</keyword>
<organism evidence="2 3">
    <name type="scientific">Arabidopsis thaliana x Arabidopsis arenosa</name>
    <dbReference type="NCBI Taxonomy" id="1240361"/>
    <lineage>
        <taxon>Eukaryota</taxon>
        <taxon>Viridiplantae</taxon>
        <taxon>Streptophyta</taxon>
        <taxon>Embryophyta</taxon>
        <taxon>Tracheophyta</taxon>
        <taxon>Spermatophyta</taxon>
        <taxon>Magnoliopsida</taxon>
        <taxon>eudicotyledons</taxon>
        <taxon>Gunneridae</taxon>
        <taxon>Pentapetalae</taxon>
        <taxon>rosids</taxon>
        <taxon>malvids</taxon>
        <taxon>Brassicales</taxon>
        <taxon>Brassicaceae</taxon>
        <taxon>Camelineae</taxon>
        <taxon>Arabidopsis</taxon>
    </lineage>
</organism>
<sequence length="95" mass="10690">MIPPIYVPDATLYLIKIACILHVSSRYHVTIIVFLTLLLYNPEIGLVGFAIKVLSMIIVHIPVLSVVIMLSIQDVLSGKMYGMEKNSKVYQNKMI</sequence>
<dbReference type="AlphaFoldDB" id="A0A8T1ZNR2"/>
<evidence type="ECO:0000256" key="1">
    <source>
        <dbReference type="SAM" id="Phobius"/>
    </source>
</evidence>
<evidence type="ECO:0008006" key="4">
    <source>
        <dbReference type="Google" id="ProtNLM"/>
    </source>
</evidence>
<accession>A0A8T1ZNR2</accession>
<dbReference type="EMBL" id="JAEFBK010000010">
    <property type="protein sequence ID" value="KAG7559810.1"/>
    <property type="molecule type" value="Genomic_DNA"/>
</dbReference>
<name>A0A8T1ZNR2_9BRAS</name>
<keyword evidence="1" id="KW-0472">Membrane</keyword>
<feature type="transmembrane region" description="Helical" evidence="1">
    <location>
        <begin position="12"/>
        <end position="40"/>
    </location>
</feature>
<gene>
    <name evidence="2" type="ORF">ISN45_Aa05g013880</name>
</gene>
<comment type="caution">
    <text evidence="2">The sequence shown here is derived from an EMBL/GenBank/DDBJ whole genome shotgun (WGS) entry which is preliminary data.</text>
</comment>
<evidence type="ECO:0000313" key="3">
    <source>
        <dbReference type="Proteomes" id="UP000694240"/>
    </source>
</evidence>
<dbReference type="Proteomes" id="UP000694240">
    <property type="component" value="Chromosome 10"/>
</dbReference>
<proteinExistence type="predicted"/>
<keyword evidence="1" id="KW-0812">Transmembrane</keyword>
<reference evidence="2 3" key="1">
    <citation type="submission" date="2020-12" db="EMBL/GenBank/DDBJ databases">
        <title>Concerted genomic and epigenomic changes stabilize Arabidopsis allopolyploids.</title>
        <authorList>
            <person name="Chen Z."/>
        </authorList>
    </citation>
    <scope>NUCLEOTIDE SEQUENCE [LARGE SCALE GENOMIC DNA]</scope>
    <source>
        <strain evidence="2">Allo738</strain>
        <tissue evidence="2">Leaf</tissue>
    </source>
</reference>